<dbReference type="EC" id="2.4.-.-" evidence="1"/>
<accession>A0ACC6M1V9</accession>
<keyword evidence="1" id="KW-0808">Transferase</keyword>
<organism evidence="1 2">
    <name type="scientific">Gracilibacillus pellucidus</name>
    <dbReference type="NCBI Taxonomy" id="3095368"/>
    <lineage>
        <taxon>Bacteria</taxon>
        <taxon>Bacillati</taxon>
        <taxon>Bacillota</taxon>
        <taxon>Bacilli</taxon>
        <taxon>Bacillales</taxon>
        <taxon>Bacillaceae</taxon>
        <taxon>Gracilibacillus</taxon>
    </lineage>
</organism>
<evidence type="ECO:0000313" key="2">
    <source>
        <dbReference type="Proteomes" id="UP001277972"/>
    </source>
</evidence>
<keyword evidence="2" id="KW-1185">Reference proteome</keyword>
<keyword evidence="1" id="KW-0328">Glycosyltransferase</keyword>
<gene>
    <name evidence="1" type="ORF">SH601_01825</name>
</gene>
<sequence>MKIAIFTDTFLPDVNGVAKTLGRLTKYLDQTQHSYIVISPKQTRKEISAGQIYRQSSFPFPLYKDCRISLPNTIHLKELIKQFQPDIIHVATPFSIGLAGLHFAKKYNIPIVGSYHTDFDQYLKYYHLTLLSKALWRYMEWFHQPLQRIFVPSTVTRQQLEQKDFNHLQVWQRGVDTSVFHPNYSSEIIRHKYNIKERFILSYVGRLAPEKNVDLLPTIAERLPTELQDQIHWLVVGDGPSKIHLENEWQKNVTYTGFLDQKEVANVVAASDLFVFPSETETFGNVVLEALAAGTPAVTANEGGVTNIVQDSFTGKICDGNQADTFIDAIQSILRNDDWRLQLEQNAIRYAHKQRWEDRFEELLYSYEFVLEESKSKQKHA</sequence>
<name>A0ACC6M1V9_9BACI</name>
<dbReference type="Proteomes" id="UP001277972">
    <property type="component" value="Unassembled WGS sequence"/>
</dbReference>
<protein>
    <submittedName>
        <fullName evidence="1">Glycosyltransferase family 1 protein</fullName>
        <ecNumber evidence="1">2.4.-.-</ecNumber>
    </submittedName>
</protein>
<proteinExistence type="predicted"/>
<reference evidence="1" key="1">
    <citation type="submission" date="2023-11" db="EMBL/GenBank/DDBJ databases">
        <title>Gracilibacillus pellucida a moderately halophilic bacterium isolated from saline soil in Xinjiang province.</title>
        <authorList>
            <person name="Zhang Z."/>
            <person name="Tan F."/>
            <person name="Wang Y."/>
            <person name="Xia M."/>
        </authorList>
    </citation>
    <scope>NUCLEOTIDE SEQUENCE</scope>
    <source>
        <strain evidence="1">S3-1-1</strain>
    </source>
</reference>
<comment type="caution">
    <text evidence="1">The sequence shown here is derived from an EMBL/GenBank/DDBJ whole genome shotgun (WGS) entry which is preliminary data.</text>
</comment>
<dbReference type="EMBL" id="JAWZSR010000001">
    <property type="protein sequence ID" value="MDX8044712.1"/>
    <property type="molecule type" value="Genomic_DNA"/>
</dbReference>
<evidence type="ECO:0000313" key="1">
    <source>
        <dbReference type="EMBL" id="MDX8044712.1"/>
    </source>
</evidence>